<accession>A0A7K0G6G7</accession>
<proteinExistence type="predicted"/>
<reference evidence="3" key="1">
    <citation type="submission" date="2019-08" db="EMBL/GenBank/DDBJ databases">
        <title>Arthrobacter sp. nov., isolated from plateau pika and Tibetan wild ass.</title>
        <authorList>
            <person name="Ge Y."/>
        </authorList>
    </citation>
    <scope>NUCLEOTIDE SEQUENCE [LARGE SCALE GENOMIC DNA]</scope>
    <source>
        <strain evidence="3">HF-1365</strain>
    </source>
</reference>
<feature type="compositionally biased region" description="Basic and acidic residues" evidence="1">
    <location>
        <begin position="67"/>
        <end position="82"/>
    </location>
</feature>
<dbReference type="AlphaFoldDB" id="A0A7K0G6G7"/>
<feature type="region of interest" description="Disordered" evidence="1">
    <location>
        <begin position="58"/>
        <end position="89"/>
    </location>
</feature>
<protein>
    <submittedName>
        <fullName evidence="2">Uncharacterized protein</fullName>
    </submittedName>
</protein>
<keyword evidence="3" id="KW-1185">Reference proteome</keyword>
<evidence type="ECO:0000313" key="2">
    <source>
        <dbReference type="EMBL" id="MRX79405.1"/>
    </source>
</evidence>
<comment type="caution">
    <text evidence="2">The sequence shown here is derived from an EMBL/GenBank/DDBJ whole genome shotgun (WGS) entry which is preliminary data.</text>
</comment>
<evidence type="ECO:0000256" key="1">
    <source>
        <dbReference type="SAM" id="MobiDB-lite"/>
    </source>
</evidence>
<sequence length="89" mass="10811">MGFFSKLFKGSEDPYDKYTYDWLKKSPEEELDEEREKIRLRHCSGDERAMHHLDVIDREKNRRYKASHPDSEPGYPVHREHGWYLPNDD</sequence>
<dbReference type="Proteomes" id="UP000470010">
    <property type="component" value="Unassembled WGS sequence"/>
</dbReference>
<organism evidence="2 3">
    <name type="scientific">Enorma shizhengliae</name>
    <dbReference type="NCBI Taxonomy" id="2606615"/>
    <lineage>
        <taxon>Bacteria</taxon>
        <taxon>Bacillati</taxon>
        <taxon>Actinomycetota</taxon>
        <taxon>Coriobacteriia</taxon>
        <taxon>Coriobacteriales</taxon>
        <taxon>Coriobacteriaceae</taxon>
        <taxon>Enorma</taxon>
    </lineage>
</organism>
<dbReference type="EMBL" id="VTFZ01000001">
    <property type="protein sequence ID" value="MRX79405.1"/>
    <property type="molecule type" value="Genomic_DNA"/>
</dbReference>
<name>A0A7K0G6G7_9ACTN</name>
<dbReference type="RefSeq" id="WP_144687163.1">
    <property type="nucleotide sequence ID" value="NZ_VLLQ01000001.1"/>
</dbReference>
<gene>
    <name evidence="2" type="ORF">GJE22_02090</name>
</gene>
<evidence type="ECO:0000313" key="3">
    <source>
        <dbReference type="Proteomes" id="UP000470010"/>
    </source>
</evidence>